<dbReference type="RefSeq" id="WP_145187770.1">
    <property type="nucleotide sequence ID" value="NZ_CP036290.1"/>
</dbReference>
<organism evidence="2 3">
    <name type="scientific">Rohdeia mirabilis</name>
    <dbReference type="NCBI Taxonomy" id="2528008"/>
    <lineage>
        <taxon>Bacteria</taxon>
        <taxon>Pseudomonadati</taxon>
        <taxon>Planctomycetota</taxon>
        <taxon>Planctomycetia</taxon>
        <taxon>Planctomycetia incertae sedis</taxon>
        <taxon>Rohdeia</taxon>
    </lineage>
</organism>
<proteinExistence type="predicted"/>
<dbReference type="OrthoDB" id="283008at2"/>
<sequence length="468" mass="46545" precursor="true">MRLLPGIALCGLMSTSAFAQASFTILTSGGAEAVSPDGRFVVGRTSGGSAYLWDRTTGLTTLTGSGTDGAVDLSADGQTIFGASGTSPAQPAIWNGTSWTDLGEVSPGSGGCPEFGTAYALSDDGTAGTGLGWIGCSAVAFRWTASGGLTALPVSGPGSARGNAISGNGNIVGGWDEAPNGQRRAALWRSNGQQGLLLVNTPGNQIGAGEVWGLSTNGEIAVGHGSDSAFLWTQATGPQDLGKPAGTSFPTTAMGVSDDGSIVVGTAGSPFSGGPDAFIWTQATGAILLGDYVTNVLGLTLPAGMVLRAATDISTDGRTIVGSAWPGGPNPFASQAFVLDLPEPCGWETYGVGLGGANVLDVTGGGSDGLGGIFQVTTTGITGPVSVTAVGFAASSFPALGGTGLIDVFQFYGYFVNGATAGTSTMNVALPTNPTLAGLEVFFQTFAPDASQIEGWALSNGLKLEVCP</sequence>
<name>A0A518D0V1_9BACT</name>
<evidence type="ECO:0000313" key="3">
    <source>
        <dbReference type="Proteomes" id="UP000319342"/>
    </source>
</evidence>
<evidence type="ECO:0000313" key="2">
    <source>
        <dbReference type="EMBL" id="QDU85079.1"/>
    </source>
</evidence>
<reference evidence="2 3" key="1">
    <citation type="submission" date="2019-02" db="EMBL/GenBank/DDBJ databases">
        <title>Deep-cultivation of Planctomycetes and their phenomic and genomic characterization uncovers novel biology.</title>
        <authorList>
            <person name="Wiegand S."/>
            <person name="Jogler M."/>
            <person name="Boedeker C."/>
            <person name="Pinto D."/>
            <person name="Vollmers J."/>
            <person name="Rivas-Marin E."/>
            <person name="Kohn T."/>
            <person name="Peeters S.H."/>
            <person name="Heuer A."/>
            <person name="Rast P."/>
            <person name="Oberbeckmann S."/>
            <person name="Bunk B."/>
            <person name="Jeske O."/>
            <person name="Meyerdierks A."/>
            <person name="Storesund J.E."/>
            <person name="Kallscheuer N."/>
            <person name="Luecker S."/>
            <person name="Lage O.M."/>
            <person name="Pohl T."/>
            <person name="Merkel B.J."/>
            <person name="Hornburger P."/>
            <person name="Mueller R.-W."/>
            <person name="Bruemmer F."/>
            <person name="Labrenz M."/>
            <person name="Spormann A.M."/>
            <person name="Op den Camp H."/>
            <person name="Overmann J."/>
            <person name="Amann R."/>
            <person name="Jetten M.S.M."/>
            <person name="Mascher T."/>
            <person name="Medema M.H."/>
            <person name="Devos D.P."/>
            <person name="Kaster A.-K."/>
            <person name="Ovreas L."/>
            <person name="Rohde M."/>
            <person name="Galperin M.Y."/>
            <person name="Jogler C."/>
        </authorList>
    </citation>
    <scope>NUCLEOTIDE SEQUENCE [LARGE SCALE GENOMIC DNA]</scope>
    <source>
        <strain evidence="2 3">Pla163</strain>
    </source>
</reference>
<feature type="chain" id="PRO_5021893784" description="Extracellular repeat, HAF family" evidence="1">
    <location>
        <begin position="20"/>
        <end position="468"/>
    </location>
</feature>
<gene>
    <name evidence="2" type="ORF">Pla163_22040</name>
</gene>
<feature type="signal peptide" evidence="1">
    <location>
        <begin position="1"/>
        <end position="19"/>
    </location>
</feature>
<keyword evidence="3" id="KW-1185">Reference proteome</keyword>
<dbReference type="SUPFAM" id="SSF82171">
    <property type="entry name" value="DPP6 N-terminal domain-like"/>
    <property type="match status" value="1"/>
</dbReference>
<evidence type="ECO:0008006" key="4">
    <source>
        <dbReference type="Google" id="ProtNLM"/>
    </source>
</evidence>
<dbReference type="EMBL" id="CP036290">
    <property type="protein sequence ID" value="QDU85079.1"/>
    <property type="molecule type" value="Genomic_DNA"/>
</dbReference>
<dbReference type="AlphaFoldDB" id="A0A518D0V1"/>
<protein>
    <recommendedName>
        <fullName evidence="4">Extracellular repeat, HAF family</fullName>
    </recommendedName>
</protein>
<evidence type="ECO:0000256" key="1">
    <source>
        <dbReference type="SAM" id="SignalP"/>
    </source>
</evidence>
<accession>A0A518D0V1</accession>
<dbReference type="Proteomes" id="UP000319342">
    <property type="component" value="Chromosome"/>
</dbReference>
<keyword evidence="1" id="KW-0732">Signal</keyword>